<reference evidence="1 2" key="1">
    <citation type="submission" date="2016-02" db="EMBL/GenBank/DDBJ databases">
        <title>Ulvibacter sp. LPB0005, isolated from Thais luteostoma.</title>
        <authorList>
            <person name="Shin S.-K."/>
            <person name="Yi H."/>
        </authorList>
    </citation>
    <scope>NUCLEOTIDE SEQUENCE [LARGE SCALE GENOMIC DNA]</scope>
    <source>
        <strain evidence="1 2">LPB0005</strain>
    </source>
</reference>
<dbReference type="OrthoDB" id="863187at2"/>
<protein>
    <recommendedName>
        <fullName evidence="3">Phage portal protein</fullName>
    </recommendedName>
</protein>
<sequence length="377" mass="42972">MKIYNAEVEDSILSVKYDKRNGIYNWGLDNLQPQLLETLINMSVSATACVNLVAKHIYGKSFGETGNKIVNNDNQTLNEILRCAAREYAKHNNCFIHISYNLLHEITSIKVLPSMHCRLGEKDDLDFHGKIIYYDNWDKKNGKVDESKYRIYDRFNPNINVINAQIQKAGSISRYKGQCIHLQKDSNSIYSLSNMNSVMGECIVENNSMTFRRRGSEKGFLLSKAILTAPMTNEDDRKNFHRTIDGLQGAKNAGNFIHFEAPNHSDNLDSQIKLQDISSEYQDNIFEYSDRIGRKNIALANGVPLGLIDSSESSLFGNSGALLKSMKLQLWEAKEEERDILEEALSMLMNRFHIPIEGKLEIINPYEQIIESETTEI</sequence>
<dbReference type="AlphaFoldDB" id="A0A167HMQ1"/>
<gene>
    <name evidence="1" type="ORF">ULVI_09355</name>
</gene>
<dbReference type="STRING" id="1763537.ULVI_09355"/>
<proteinExistence type="predicted"/>
<dbReference type="Proteomes" id="UP000077013">
    <property type="component" value="Unassembled WGS sequence"/>
</dbReference>
<comment type="caution">
    <text evidence="1">The sequence shown here is derived from an EMBL/GenBank/DDBJ whole genome shotgun (WGS) entry which is preliminary data.</text>
</comment>
<keyword evidence="2" id="KW-1185">Reference proteome</keyword>
<evidence type="ECO:0000313" key="1">
    <source>
        <dbReference type="EMBL" id="OAB78778.1"/>
    </source>
</evidence>
<accession>A0A167HMQ1</accession>
<dbReference type="EMBL" id="LRXL01000037">
    <property type="protein sequence ID" value="OAB78778.1"/>
    <property type="molecule type" value="Genomic_DNA"/>
</dbReference>
<name>A0A167HMQ1_9FLAO</name>
<organism evidence="1 2">
    <name type="scientific">Cochleicola gelatinilyticus</name>
    <dbReference type="NCBI Taxonomy" id="1763537"/>
    <lineage>
        <taxon>Bacteria</taxon>
        <taxon>Pseudomonadati</taxon>
        <taxon>Bacteroidota</taxon>
        <taxon>Flavobacteriia</taxon>
        <taxon>Flavobacteriales</taxon>
        <taxon>Flavobacteriaceae</taxon>
        <taxon>Cochleicola</taxon>
    </lineage>
</organism>
<evidence type="ECO:0008006" key="3">
    <source>
        <dbReference type="Google" id="ProtNLM"/>
    </source>
</evidence>
<evidence type="ECO:0000313" key="2">
    <source>
        <dbReference type="Proteomes" id="UP000077013"/>
    </source>
</evidence>
<dbReference type="RefSeq" id="WP_068592107.1">
    <property type="nucleotide sequence ID" value="NZ_LRXL01000037.1"/>
</dbReference>